<feature type="domain" description="PKS/mFAS DH" evidence="11">
    <location>
        <begin position="1289"/>
        <end position="1596"/>
    </location>
</feature>
<dbReference type="PANTHER" id="PTHR43775:SF21">
    <property type="entry name" value="NON-REDUCING POLYKETIDE SYNTHASE AUSA-RELATED"/>
    <property type="match status" value="1"/>
</dbReference>
<dbReference type="GO" id="GO:0031177">
    <property type="term" value="F:phosphopantetheine binding"/>
    <property type="evidence" value="ECO:0007669"/>
    <property type="project" value="InterPro"/>
</dbReference>
<dbReference type="PANTHER" id="PTHR43775">
    <property type="entry name" value="FATTY ACID SYNTHASE"/>
    <property type="match status" value="1"/>
</dbReference>
<dbReference type="Gene3D" id="3.40.50.1820">
    <property type="entry name" value="alpha/beta hydrolase"/>
    <property type="match status" value="1"/>
</dbReference>
<dbReference type="Gene3D" id="1.10.1200.10">
    <property type="entry name" value="ACP-like"/>
    <property type="match status" value="1"/>
</dbReference>
<dbReference type="InterPro" id="IPR006162">
    <property type="entry name" value="Ppantetheine_attach_site"/>
</dbReference>
<dbReference type="InterPro" id="IPR029063">
    <property type="entry name" value="SAM-dependent_MTases_sf"/>
</dbReference>
<evidence type="ECO:0000313" key="12">
    <source>
        <dbReference type="EMBL" id="CZR52558.1"/>
    </source>
</evidence>
<dbReference type="InterPro" id="IPR016039">
    <property type="entry name" value="Thiolase-like"/>
</dbReference>
<dbReference type="InterPro" id="IPR020806">
    <property type="entry name" value="PKS_PP-bd"/>
</dbReference>
<reference evidence="12 13" key="1">
    <citation type="submission" date="2016-03" db="EMBL/GenBank/DDBJ databases">
        <authorList>
            <person name="Ploux O."/>
        </authorList>
    </citation>
    <scope>NUCLEOTIDE SEQUENCE [LARGE SCALE GENOMIC DNA]</scope>
    <source>
        <strain evidence="12 13">UAMH 11012</strain>
    </source>
</reference>
<feature type="domain" description="Ketosynthase family 3 (KS3)" evidence="10">
    <location>
        <begin position="388"/>
        <end position="804"/>
    </location>
</feature>
<dbReference type="PROSITE" id="PS00606">
    <property type="entry name" value="KS3_1"/>
    <property type="match status" value="1"/>
</dbReference>
<dbReference type="SUPFAM" id="SSF52151">
    <property type="entry name" value="FabD/lysophospholipase-like"/>
    <property type="match status" value="1"/>
</dbReference>
<dbReference type="Pfam" id="PF18558">
    <property type="entry name" value="HTH_51"/>
    <property type="match status" value="1"/>
</dbReference>
<dbReference type="InterPro" id="IPR041068">
    <property type="entry name" value="HTH_51"/>
</dbReference>
<dbReference type="InterPro" id="IPR020841">
    <property type="entry name" value="PKS_Beta-ketoAc_synthase_dom"/>
</dbReference>
<evidence type="ECO:0000256" key="8">
    <source>
        <dbReference type="SAM" id="MobiDB-lite"/>
    </source>
</evidence>
<dbReference type="PROSITE" id="PS50075">
    <property type="entry name" value="CARRIER"/>
    <property type="match status" value="1"/>
</dbReference>
<dbReference type="PROSITE" id="PS52019">
    <property type="entry name" value="PKS_MFAS_DH"/>
    <property type="match status" value="1"/>
</dbReference>
<dbReference type="Pfam" id="PF00109">
    <property type="entry name" value="ketoacyl-synt"/>
    <property type="match status" value="1"/>
</dbReference>
<dbReference type="InterPro" id="IPR001375">
    <property type="entry name" value="Peptidase_S9_cat"/>
</dbReference>
<accession>A0A1L7WIH3</accession>
<dbReference type="Pfam" id="PF07859">
    <property type="entry name" value="Abhydrolase_3"/>
    <property type="match status" value="1"/>
</dbReference>
<evidence type="ECO:0000259" key="10">
    <source>
        <dbReference type="PROSITE" id="PS52004"/>
    </source>
</evidence>
<dbReference type="InterPro" id="IPR009081">
    <property type="entry name" value="PP-bd_ACP"/>
</dbReference>
<dbReference type="GO" id="GO:0008236">
    <property type="term" value="F:serine-type peptidase activity"/>
    <property type="evidence" value="ECO:0007669"/>
    <property type="project" value="InterPro"/>
</dbReference>
<dbReference type="Gene3D" id="3.40.50.150">
    <property type="entry name" value="Vaccinia Virus protein VP39"/>
    <property type="match status" value="1"/>
</dbReference>
<feature type="region of interest" description="N-terminal hotdog fold" evidence="7">
    <location>
        <begin position="1289"/>
        <end position="1419"/>
    </location>
</feature>
<evidence type="ECO:0000256" key="6">
    <source>
        <dbReference type="ARBA" id="ARBA00023268"/>
    </source>
</evidence>
<evidence type="ECO:0000313" key="13">
    <source>
        <dbReference type="Proteomes" id="UP000184330"/>
    </source>
</evidence>
<feature type="domain" description="Carrier" evidence="9">
    <location>
        <begin position="1641"/>
        <end position="1715"/>
    </location>
</feature>
<dbReference type="Pfam" id="PF08242">
    <property type="entry name" value="Methyltransf_12"/>
    <property type="match status" value="1"/>
</dbReference>
<dbReference type="Pfam" id="PF16073">
    <property type="entry name" value="SAT"/>
    <property type="match status" value="1"/>
</dbReference>
<feature type="region of interest" description="Disordered" evidence="8">
    <location>
        <begin position="1718"/>
        <end position="1768"/>
    </location>
</feature>
<evidence type="ECO:0000256" key="7">
    <source>
        <dbReference type="PROSITE-ProRule" id="PRU01363"/>
    </source>
</evidence>
<evidence type="ECO:0000256" key="5">
    <source>
        <dbReference type="ARBA" id="ARBA00022679"/>
    </source>
</evidence>
<dbReference type="InterPro" id="IPR050091">
    <property type="entry name" value="PKS_NRPS_Biosynth_Enz"/>
</dbReference>
<evidence type="ECO:0000259" key="9">
    <source>
        <dbReference type="PROSITE" id="PS50075"/>
    </source>
</evidence>
<dbReference type="EMBL" id="FJOG01000003">
    <property type="protein sequence ID" value="CZR52558.1"/>
    <property type="molecule type" value="Genomic_DNA"/>
</dbReference>
<dbReference type="SMART" id="SM00825">
    <property type="entry name" value="PKS_KS"/>
    <property type="match status" value="1"/>
</dbReference>
<dbReference type="InterPro" id="IPR014031">
    <property type="entry name" value="Ketoacyl_synth_C"/>
</dbReference>
<feature type="region of interest" description="C-terminal hotdog fold" evidence="7">
    <location>
        <begin position="1447"/>
        <end position="1596"/>
    </location>
</feature>
<dbReference type="GO" id="GO:0006633">
    <property type="term" value="P:fatty acid biosynthetic process"/>
    <property type="evidence" value="ECO:0007669"/>
    <property type="project" value="InterPro"/>
</dbReference>
<keyword evidence="3" id="KW-0597">Phosphoprotein</keyword>
<dbReference type="Proteomes" id="UP000184330">
    <property type="component" value="Unassembled WGS sequence"/>
</dbReference>
<dbReference type="GO" id="GO:0006508">
    <property type="term" value="P:proteolysis"/>
    <property type="evidence" value="ECO:0007669"/>
    <property type="project" value="InterPro"/>
</dbReference>
<dbReference type="GO" id="GO:0008168">
    <property type="term" value="F:methyltransferase activity"/>
    <property type="evidence" value="ECO:0007669"/>
    <property type="project" value="UniProtKB-KW"/>
</dbReference>
<keyword evidence="4" id="KW-0489">Methyltransferase</keyword>
<name>A0A1L7WIH3_9HELO</name>
<dbReference type="SUPFAM" id="SSF53474">
    <property type="entry name" value="alpha/beta-Hydrolases"/>
    <property type="match status" value="1"/>
</dbReference>
<protein>
    <submittedName>
        <fullName evidence="12">Related to polyketide synthase</fullName>
    </submittedName>
</protein>
<organism evidence="12 13">
    <name type="scientific">Phialocephala subalpina</name>
    <dbReference type="NCBI Taxonomy" id="576137"/>
    <lineage>
        <taxon>Eukaryota</taxon>
        <taxon>Fungi</taxon>
        <taxon>Dikarya</taxon>
        <taxon>Ascomycota</taxon>
        <taxon>Pezizomycotina</taxon>
        <taxon>Leotiomycetes</taxon>
        <taxon>Helotiales</taxon>
        <taxon>Mollisiaceae</taxon>
        <taxon>Phialocephala</taxon>
        <taxon>Phialocephala fortinii species complex</taxon>
    </lineage>
</organism>
<dbReference type="Pfam" id="PF00550">
    <property type="entry name" value="PP-binding"/>
    <property type="match status" value="1"/>
</dbReference>
<dbReference type="InterPro" id="IPR036736">
    <property type="entry name" value="ACP-like_sf"/>
</dbReference>
<dbReference type="STRING" id="576137.A0A1L7WIH3"/>
<evidence type="ECO:0000256" key="2">
    <source>
        <dbReference type="ARBA" id="ARBA00022450"/>
    </source>
</evidence>
<dbReference type="SMART" id="SM00823">
    <property type="entry name" value="PKS_PP"/>
    <property type="match status" value="1"/>
</dbReference>
<dbReference type="Gene3D" id="3.30.70.3290">
    <property type="match status" value="1"/>
</dbReference>
<dbReference type="GO" id="GO:0032259">
    <property type="term" value="P:methylation"/>
    <property type="evidence" value="ECO:0007669"/>
    <property type="project" value="UniProtKB-KW"/>
</dbReference>
<feature type="compositionally biased region" description="Polar residues" evidence="8">
    <location>
        <begin position="1628"/>
        <end position="1644"/>
    </location>
</feature>
<dbReference type="SUPFAM" id="SSF55048">
    <property type="entry name" value="Probable ACP-binding domain of malonyl-CoA ACP transacylase"/>
    <property type="match status" value="1"/>
</dbReference>
<keyword evidence="2" id="KW-0596">Phosphopantetheine</keyword>
<dbReference type="SUPFAM" id="SSF53335">
    <property type="entry name" value="S-adenosyl-L-methionine-dependent methyltransferases"/>
    <property type="match status" value="1"/>
</dbReference>
<dbReference type="InterPro" id="IPR016035">
    <property type="entry name" value="Acyl_Trfase/lysoPLipase"/>
</dbReference>
<dbReference type="InterPro" id="IPR032088">
    <property type="entry name" value="SAT"/>
</dbReference>
<comment type="pathway">
    <text evidence="1">Secondary metabolite biosynthesis.</text>
</comment>
<dbReference type="InterPro" id="IPR014043">
    <property type="entry name" value="Acyl_transferase_dom"/>
</dbReference>
<dbReference type="Pfam" id="PF02801">
    <property type="entry name" value="Ketoacyl-synt_C"/>
    <property type="match status" value="1"/>
</dbReference>
<dbReference type="Gene3D" id="3.10.129.110">
    <property type="entry name" value="Polyketide synthase dehydratase"/>
    <property type="match status" value="1"/>
</dbReference>
<dbReference type="Pfam" id="PF00698">
    <property type="entry name" value="Acyl_transf_1"/>
    <property type="match status" value="1"/>
</dbReference>
<evidence type="ECO:0000256" key="4">
    <source>
        <dbReference type="ARBA" id="ARBA00022603"/>
    </source>
</evidence>
<dbReference type="InterPro" id="IPR001227">
    <property type="entry name" value="Ac_transferase_dom_sf"/>
</dbReference>
<gene>
    <name evidence="12" type="ORF">PAC_02435</name>
</gene>
<dbReference type="InterPro" id="IPR042104">
    <property type="entry name" value="PKS_dehydratase_sf"/>
</dbReference>
<keyword evidence="5" id="KW-0808">Transferase</keyword>
<dbReference type="InterPro" id="IPR013217">
    <property type="entry name" value="Methyltransf_12"/>
</dbReference>
<dbReference type="InterPro" id="IPR018201">
    <property type="entry name" value="Ketoacyl_synth_AS"/>
</dbReference>
<dbReference type="Gene3D" id="3.40.47.10">
    <property type="match status" value="1"/>
</dbReference>
<dbReference type="PROSITE" id="PS52004">
    <property type="entry name" value="KS3_2"/>
    <property type="match status" value="1"/>
</dbReference>
<dbReference type="InterPro" id="IPR049900">
    <property type="entry name" value="PKS_mFAS_DH"/>
</dbReference>
<feature type="region of interest" description="Disordered" evidence="8">
    <location>
        <begin position="1614"/>
        <end position="1644"/>
    </location>
</feature>
<dbReference type="InterPro" id="IPR029058">
    <property type="entry name" value="AB_hydrolase_fold"/>
</dbReference>
<feature type="compositionally biased region" description="Pro residues" evidence="8">
    <location>
        <begin position="1755"/>
        <end position="1768"/>
    </location>
</feature>
<feature type="compositionally biased region" description="Low complexity" evidence="8">
    <location>
        <begin position="1718"/>
        <end position="1737"/>
    </location>
</feature>
<sequence>MKSPTVLPSLLLFGPQTQLPSLEVLAELREALLQSPQLAILRQGVADLPSLWSRLTRFDEDLTRVPGARYLDDLNKWIDDGGDFPHHQSRAPNVFALPVTVLLQIAQYIRYLEQIPVQDAHLHVLRGLEPGGVQGFCVGFLTAIAVGSSTTEEEIALNGVSSLLLAVVAGAYVDLDGSFSDSPEETRCFALRWKSSEFRQADVEDLILQHPGAYISSINDDACVTVTAPVEQISTIIADFHALGMRTKLVHVQGRFHSDVHSPAVEKILKFLEYWNDPAFPKFLDTDISHAQASLRSTTDGQVITAGSITRIALESILSKQANWYQTVKSAVDELPSSRKNAVFVGFGDHIPASLLQTPDFLVQSLSKTETSNTQLPIPDSPTPEFPPNSIAIVGMAGRFPGADNLDELWQLLLAGKSTVEPAPDRINLSALNTGDSETKWWGNFLRNPESFDHRFFKKSSREALTWDPQQRVLFEVVYEALESSGYFGPSSREGISDYGCYIGTAIGNYCDNVSCHPPTAYATVGTARCFCSGTVSHYFGWTGPALSIDTACSSSHVAIDTACKAIIAGTCSRAIAGGTNVFTSPFEYKNLNAAGFLSPTGQCKPFDQGADGYCRGEGVGVVVLKLLTSAIEEGDNILGVIVGSATNQNENHSHITVPHAGSQVKLYESVMKQAGVMPGSVSYVEAHGTGTGVGDPIEVTGLRDGFGSPSRKELLHFSSMKGNIGHTEGTAGVAGLIKVLLMLQHGKIPPQASFSVVNSNIPSFGEYRMDIPRHVLPWESPVRIACVNSYGAAGSNAAILVRQKPNVPSGLSTSIPLSHYPLYVSAASASSLSMYCSKLLGYVRGSRSQRSSESWLSDFLFNLADRTNHSLPFVLSTSVGSIAELETKLTATASDSTTLKTTITGDPKPIVLVFSGQESNFIGISEDIYQSSAIFRQHLDQCNDLLVSFNLESLYPAIFQRSPISNVVTLHSALFAVQYATAKAWLDCGIQVAAVVGHSFGQLTALCISGVLSLKDALKLVTGRASIMLNHWGPERGSMMWLQASREKVQQILDSVNGQNPGDDIEIACYNGPSSHVAVGSAIAIQTLGAFIADDPTLRDSVRTKTLLVTHGFHSKFTEPLLPRLAELARSLTWNRPIIQLEACDATQRSTDPDFSMVAEHMRNPVFFEDAVQRLSRQYPQCTFLEAGHGSSVMKLVQGCVAGNNDNLFLPLQLTKSNNSSSLVDSTLSLWKSGHRAQYWPFHRCQRGQYQHMILPPYQFEKTDLWLPFIGRTGPAALVDTVPEVKEHKLLSFVGFKDASKKEAIFRIDPESERYQWLLKGHVMAGQSLVPASLSFELVACAALSLLSDVDSEAYVPCVENLHMTAPLGLNINKDITLTLSHLEGRHQEWAFRISTQTKGSEPFHHTSGTVFLQKKNDSKANRKFNRFQTLIGSQRCIDILDNPAAEKMQGNHIYRVFSHIVSYAEQFRGIKTIASVGLEAAGRVSVSVDADAPPHQRLCNTPSIEAFMGFAGFLVNYFNNPSFDDVLICNLIERVEIGGIFDPDAKDWLVYSTMTEIVDGKAFADAYVFEAKSKKLVMVALGCHFSKISQSLLARVLKGVNKAGDVEQPSTKTIIQVSDAPMPTEASETATPKPQKKSSSVRSQVFQVIHNITDVPMEDLKDESTFDDLGIDSLMATEVLNDLRAALGISVDLSAFLFFEDLREICTYLDEKLGNEPEAASDSPMSSSNNTSTTSEEARPVYTPSSSPGSPQSSPPPGPAEAPPVPTLVSVTKSFESMRYDFDQVATETKATSFWSEVYPDQARLVLAYVVEAFANLGCDLNSLQAGAKVPKIQFLDRHEKLVRQFYHILEDSQLVTATDGGFCRTSTPVDTTSSESIFQEILPRHPESAMVHQLIKVIGSRLAACLTGEADGLQLLFGTKTNKQILEDLYENWPIPRTPNLLLGDFLMKAFSNSSGRGPFRILEIGAGTGGTTRHLVNHLRGHGIPFEYTFSDVGASLVAAAKKYFQGQEGMKFEVLDIEKEPSEHHHGAYHVVIAANCIHATRNLDGPLSHLRKMLRDDGVLALVEMTKNIFWLDIVYGLIDGWFTSNDGRNHPIVDEKHWERRMKDAGFKEVAWTDGDTLESKTIRIIAGFPAASPEAECTSKEVKKAQPQVSVETVVYKRVGNTDIHADIYYPSSSAPPSSKLPIALMIHGGSHIIFSRKDIRPPQTRLLLEKGFLPISLDHRMCPEISLSQGPMVDICDALSWARNELPHAKLRRSDVEVDGERVVVVGWSSGGQLAMSLAWTAPQRGLKPPSAILAFYCPTDYEDDWWKHPITPEGAKDTGEDYDLFEAIQDEPVTNYGAIGAWAPMTDPRIRSDPRARLVLHINWKAQTIPLIIGGLPSKSKILSSSSNPRDYYNLPQPSSDKVIPCSPIAQIRNGNYKTPTFFVHGTNDELIPWQQTKRTFEELKGKGVQTELVLVKGAPHVCDLSSEAESEGWKAVVRGYEFLYSFV</sequence>
<dbReference type="CDD" id="cd00833">
    <property type="entry name" value="PKS"/>
    <property type="match status" value="1"/>
</dbReference>
<dbReference type="SUPFAM" id="SSF53901">
    <property type="entry name" value="Thiolase-like"/>
    <property type="match status" value="1"/>
</dbReference>
<dbReference type="SUPFAM" id="SSF47336">
    <property type="entry name" value="ACP-like"/>
    <property type="match status" value="1"/>
</dbReference>
<dbReference type="Pfam" id="PF00326">
    <property type="entry name" value="Peptidase_S9"/>
    <property type="match status" value="1"/>
</dbReference>
<dbReference type="InterPro" id="IPR016036">
    <property type="entry name" value="Malonyl_transacylase_ACP-bd"/>
</dbReference>
<proteinExistence type="predicted"/>
<dbReference type="GO" id="GO:0004312">
    <property type="term" value="F:fatty acid synthase activity"/>
    <property type="evidence" value="ECO:0007669"/>
    <property type="project" value="TreeGrafter"/>
</dbReference>
<dbReference type="CDD" id="cd02440">
    <property type="entry name" value="AdoMet_MTases"/>
    <property type="match status" value="1"/>
</dbReference>
<evidence type="ECO:0000256" key="3">
    <source>
        <dbReference type="ARBA" id="ARBA00022553"/>
    </source>
</evidence>
<evidence type="ECO:0000256" key="1">
    <source>
        <dbReference type="ARBA" id="ARBA00005179"/>
    </source>
</evidence>
<dbReference type="InterPro" id="IPR014030">
    <property type="entry name" value="Ketoacyl_synth_N"/>
</dbReference>
<evidence type="ECO:0000259" key="11">
    <source>
        <dbReference type="PROSITE" id="PS52019"/>
    </source>
</evidence>
<comment type="caution">
    <text evidence="7">Lacks conserved residue(s) required for the propagation of feature annotation.</text>
</comment>
<dbReference type="GO" id="GO:0004315">
    <property type="term" value="F:3-oxoacyl-[acyl-carrier-protein] synthase activity"/>
    <property type="evidence" value="ECO:0007669"/>
    <property type="project" value="InterPro"/>
</dbReference>
<dbReference type="InterPro" id="IPR013094">
    <property type="entry name" value="AB_hydrolase_3"/>
</dbReference>
<dbReference type="GO" id="GO:0044550">
    <property type="term" value="P:secondary metabolite biosynthetic process"/>
    <property type="evidence" value="ECO:0007669"/>
    <property type="project" value="TreeGrafter"/>
</dbReference>
<keyword evidence="6" id="KW-0511">Multifunctional enzyme</keyword>
<dbReference type="PROSITE" id="PS00012">
    <property type="entry name" value="PHOSPHOPANTETHEINE"/>
    <property type="match status" value="1"/>
</dbReference>
<dbReference type="Gene3D" id="3.40.366.10">
    <property type="entry name" value="Malonyl-Coenzyme A Acyl Carrier Protein, domain 2"/>
    <property type="match status" value="3"/>
</dbReference>
<dbReference type="SMART" id="SM00827">
    <property type="entry name" value="PKS_AT"/>
    <property type="match status" value="1"/>
</dbReference>
<dbReference type="OrthoDB" id="429813at2759"/>
<keyword evidence="13" id="KW-1185">Reference proteome</keyword>
<dbReference type="Gene3D" id="3.30.70.250">
    <property type="entry name" value="Malonyl-CoA ACP transacylase, ACP-binding"/>
    <property type="match status" value="1"/>
</dbReference>